<comment type="caution">
    <text evidence="1">The sequence shown here is derived from an EMBL/GenBank/DDBJ whole genome shotgun (WGS) entry which is preliminary data.</text>
</comment>
<reference evidence="1" key="1">
    <citation type="submission" date="2022-07" db="EMBL/GenBank/DDBJ databases">
        <title>Phylogenomic reconstructions and comparative analyses of Kickxellomycotina fungi.</title>
        <authorList>
            <person name="Reynolds N.K."/>
            <person name="Stajich J.E."/>
            <person name="Barry K."/>
            <person name="Grigoriev I.V."/>
            <person name="Crous P."/>
            <person name="Smith M.E."/>
        </authorList>
    </citation>
    <scope>NUCLEOTIDE SEQUENCE</scope>
    <source>
        <strain evidence="1">Benny 63K</strain>
    </source>
</reference>
<dbReference type="EMBL" id="JANBPG010003107">
    <property type="protein sequence ID" value="KAJ1883653.1"/>
    <property type="molecule type" value="Genomic_DNA"/>
</dbReference>
<protein>
    <submittedName>
        <fullName evidence="1">Uncharacterized protein</fullName>
    </submittedName>
</protein>
<name>A0ACC1HZN0_9FUNG</name>
<organism evidence="1 2">
    <name type="scientific">Kickxella alabastrina</name>
    <dbReference type="NCBI Taxonomy" id="61397"/>
    <lineage>
        <taxon>Eukaryota</taxon>
        <taxon>Fungi</taxon>
        <taxon>Fungi incertae sedis</taxon>
        <taxon>Zoopagomycota</taxon>
        <taxon>Kickxellomycotina</taxon>
        <taxon>Kickxellomycetes</taxon>
        <taxon>Kickxellales</taxon>
        <taxon>Kickxellaceae</taxon>
        <taxon>Kickxella</taxon>
    </lineage>
</organism>
<proteinExistence type="predicted"/>
<feature type="non-terminal residue" evidence="1">
    <location>
        <position position="387"/>
    </location>
</feature>
<accession>A0ACC1HZN0</accession>
<evidence type="ECO:0000313" key="2">
    <source>
        <dbReference type="Proteomes" id="UP001150581"/>
    </source>
</evidence>
<evidence type="ECO:0000313" key="1">
    <source>
        <dbReference type="EMBL" id="KAJ1883653.1"/>
    </source>
</evidence>
<dbReference type="Proteomes" id="UP001150581">
    <property type="component" value="Unassembled WGS sequence"/>
</dbReference>
<keyword evidence="2" id="KW-1185">Reference proteome</keyword>
<gene>
    <name evidence="1" type="ORF">LPJ66_010983</name>
</gene>
<sequence>MHHEQLRGVPAGATVIGVPSVIPTASTSSGGIPSVGASSSIGSIPSVGASTLINGIPSVGASPQLQRTGLGTHIVIGGMSPRFEPPRLQLSARRSGVMNQTAPLSVAGAGAGAGTGGLRLASLSSPISPASLALGASRRSANGGTRFPGPPKRVRTGSSTPEARPLLQMRSAADYSTLSTEEISNLPIAYFCRDTRHGQPTTEFIERENDVIRKLNAPPETQASSEETPAQASAVKAPPAPSKVDSQPQTVNRMAAQVRIVDGQVVIDTDSLVVNRSDMAGGTGEPLDVVDESARTQFTNSLTYVVQRTSRKRWKPEETEMFYQKLRIYGTDFQMLAAELPGRNRYDVRNKFKVEERKNGLRITETLLRRDPQPPKNPQRPIPTGLP</sequence>